<feature type="transmembrane region" description="Helical" evidence="13">
    <location>
        <begin position="95"/>
        <end position="116"/>
    </location>
</feature>
<accession>A0A9D2TSJ6</accession>
<dbReference type="InterPro" id="IPR048279">
    <property type="entry name" value="MdtK-like"/>
</dbReference>
<keyword evidence="7" id="KW-1003">Cell membrane</keyword>
<evidence type="ECO:0000256" key="6">
    <source>
        <dbReference type="ARBA" id="ARBA00022449"/>
    </source>
</evidence>
<feature type="transmembrane region" description="Helical" evidence="13">
    <location>
        <begin position="241"/>
        <end position="274"/>
    </location>
</feature>
<dbReference type="NCBIfam" id="TIGR00797">
    <property type="entry name" value="matE"/>
    <property type="match status" value="1"/>
</dbReference>
<dbReference type="GO" id="GO:0005886">
    <property type="term" value="C:plasma membrane"/>
    <property type="evidence" value="ECO:0007669"/>
    <property type="project" value="UniProtKB-SubCell"/>
</dbReference>
<reference evidence="14" key="2">
    <citation type="submission" date="2021-04" db="EMBL/GenBank/DDBJ databases">
        <authorList>
            <person name="Gilroy R."/>
        </authorList>
    </citation>
    <scope>NUCLEOTIDE SEQUENCE</scope>
    <source>
        <strain evidence="14">ChiBcec1-1630</strain>
    </source>
</reference>
<feature type="transmembrane region" description="Helical" evidence="13">
    <location>
        <begin position="390"/>
        <end position="413"/>
    </location>
</feature>
<evidence type="ECO:0000256" key="3">
    <source>
        <dbReference type="ARBA" id="ARBA00010199"/>
    </source>
</evidence>
<dbReference type="Pfam" id="PF01554">
    <property type="entry name" value="MatE"/>
    <property type="match status" value="2"/>
</dbReference>
<evidence type="ECO:0000256" key="13">
    <source>
        <dbReference type="SAM" id="Phobius"/>
    </source>
</evidence>
<dbReference type="AlphaFoldDB" id="A0A9D2TSJ6"/>
<feature type="transmembrane region" description="Helical" evidence="13">
    <location>
        <begin position="319"/>
        <end position="346"/>
    </location>
</feature>
<dbReference type="InterPro" id="IPR050222">
    <property type="entry name" value="MATE_MdtK"/>
</dbReference>
<feature type="transmembrane region" description="Helical" evidence="13">
    <location>
        <begin position="41"/>
        <end position="60"/>
    </location>
</feature>
<proteinExistence type="inferred from homology"/>
<dbReference type="EMBL" id="DWVS01000200">
    <property type="protein sequence ID" value="HJC87943.1"/>
    <property type="molecule type" value="Genomic_DNA"/>
</dbReference>
<gene>
    <name evidence="14" type="ORF">H9926_08020</name>
</gene>
<evidence type="ECO:0000256" key="4">
    <source>
        <dbReference type="ARBA" id="ARBA00020268"/>
    </source>
</evidence>
<comment type="subcellular location">
    <subcellularLocation>
        <location evidence="2">Cell membrane</location>
        <topology evidence="2">Multi-pass membrane protein</topology>
    </subcellularLocation>
</comment>
<sequence>MAARTLNMTEGKPLKLIVVFAMPLMLGNVFQQLYTVVDTMIVGQALGVGALAALGAADWLNWMVLSTVQGFAQGFSIRMSHEFGAGTYDKLRKTVANSILLAAFSSVLLLVISQAVARPILELLQTPDEIIGNSLIYLRIMFAGIPVVMAYNILASILRSLGDGKTPLYAMVMAALINVVLDLIFVLVFHWGIAGAASATVIAQVCSGVFCLAAILRLPILTFSKEDFRMEGRLCLHLMKLGLPMAFQNAIISVGGMIVQFVVNGFGVLFIAGFTATNKLYGILEVAAISYGYAMVTYSGQNLGAKKMDRISKGMRAALVVAVITSAVIAAVMLIFGRTILGWFISGNPEDVAATLEIAYHYLAVMSVFLPVLYILHVTRSCLQGMGNTLLPMLSGVVEFIMRTGSAMLLPLVLGSEGIFYAEILAWLGADVILITSYVVQMRRLRREIPG</sequence>
<evidence type="ECO:0000256" key="9">
    <source>
        <dbReference type="ARBA" id="ARBA00022989"/>
    </source>
</evidence>
<feature type="transmembrane region" description="Helical" evidence="13">
    <location>
        <begin position="199"/>
        <end position="220"/>
    </location>
</feature>
<dbReference type="GO" id="GO:0042910">
    <property type="term" value="F:xenobiotic transmembrane transporter activity"/>
    <property type="evidence" value="ECO:0007669"/>
    <property type="project" value="InterPro"/>
</dbReference>
<dbReference type="PANTHER" id="PTHR43298:SF2">
    <property type="entry name" value="FMN_FAD EXPORTER YEEO-RELATED"/>
    <property type="match status" value="1"/>
</dbReference>
<keyword evidence="11 13" id="KW-0472">Membrane</keyword>
<protein>
    <recommendedName>
        <fullName evidence="4">Probable multidrug resistance protein NorM</fullName>
    </recommendedName>
    <alternativeName>
        <fullName evidence="12">Multidrug-efflux transporter</fullName>
    </alternativeName>
</protein>
<keyword evidence="8 13" id="KW-0812">Transmembrane</keyword>
<keyword evidence="9 13" id="KW-1133">Transmembrane helix</keyword>
<evidence type="ECO:0000313" key="15">
    <source>
        <dbReference type="Proteomes" id="UP000823922"/>
    </source>
</evidence>
<evidence type="ECO:0000256" key="12">
    <source>
        <dbReference type="ARBA" id="ARBA00031636"/>
    </source>
</evidence>
<evidence type="ECO:0000256" key="1">
    <source>
        <dbReference type="ARBA" id="ARBA00003408"/>
    </source>
</evidence>
<feature type="transmembrane region" description="Helical" evidence="13">
    <location>
        <begin position="170"/>
        <end position="193"/>
    </location>
</feature>
<dbReference type="InterPro" id="IPR002528">
    <property type="entry name" value="MATE_fam"/>
</dbReference>
<evidence type="ECO:0000256" key="8">
    <source>
        <dbReference type="ARBA" id="ARBA00022692"/>
    </source>
</evidence>
<dbReference type="PIRSF" id="PIRSF006603">
    <property type="entry name" value="DinF"/>
    <property type="match status" value="1"/>
</dbReference>
<organism evidence="14 15">
    <name type="scientific">Candidatus Eisenbergiella intestinigallinarum</name>
    <dbReference type="NCBI Taxonomy" id="2838549"/>
    <lineage>
        <taxon>Bacteria</taxon>
        <taxon>Bacillati</taxon>
        <taxon>Bacillota</taxon>
        <taxon>Clostridia</taxon>
        <taxon>Lachnospirales</taxon>
        <taxon>Lachnospiraceae</taxon>
        <taxon>Eisenbergiella</taxon>
    </lineage>
</organism>
<evidence type="ECO:0000256" key="7">
    <source>
        <dbReference type="ARBA" id="ARBA00022475"/>
    </source>
</evidence>
<keyword evidence="10" id="KW-0406">Ion transport</keyword>
<feature type="transmembrane region" description="Helical" evidence="13">
    <location>
        <begin position="136"/>
        <end position="158"/>
    </location>
</feature>
<comment type="function">
    <text evidence="1">Multidrug efflux pump.</text>
</comment>
<dbReference type="PANTHER" id="PTHR43298">
    <property type="entry name" value="MULTIDRUG RESISTANCE PROTEIN NORM-RELATED"/>
    <property type="match status" value="1"/>
</dbReference>
<evidence type="ECO:0000256" key="5">
    <source>
        <dbReference type="ARBA" id="ARBA00022448"/>
    </source>
</evidence>
<dbReference type="GO" id="GO:0015297">
    <property type="term" value="F:antiporter activity"/>
    <property type="evidence" value="ECO:0007669"/>
    <property type="project" value="UniProtKB-KW"/>
</dbReference>
<reference evidence="14" key="1">
    <citation type="journal article" date="2021" name="PeerJ">
        <title>Extensive microbial diversity within the chicken gut microbiome revealed by metagenomics and culture.</title>
        <authorList>
            <person name="Gilroy R."/>
            <person name="Ravi A."/>
            <person name="Getino M."/>
            <person name="Pursley I."/>
            <person name="Horton D.L."/>
            <person name="Alikhan N.F."/>
            <person name="Baker D."/>
            <person name="Gharbi K."/>
            <person name="Hall N."/>
            <person name="Watson M."/>
            <person name="Adriaenssens E.M."/>
            <person name="Foster-Nyarko E."/>
            <person name="Jarju S."/>
            <person name="Secka A."/>
            <person name="Antonio M."/>
            <person name="Oren A."/>
            <person name="Chaudhuri R.R."/>
            <person name="La Ragione R."/>
            <person name="Hildebrand F."/>
            <person name="Pallen M.J."/>
        </authorList>
    </citation>
    <scope>NUCLEOTIDE SEQUENCE</scope>
    <source>
        <strain evidence="14">ChiBcec1-1630</strain>
    </source>
</reference>
<evidence type="ECO:0000313" key="14">
    <source>
        <dbReference type="EMBL" id="HJC87943.1"/>
    </source>
</evidence>
<dbReference type="CDD" id="cd13138">
    <property type="entry name" value="MATE_yoeA_like"/>
    <property type="match status" value="1"/>
</dbReference>
<evidence type="ECO:0000256" key="10">
    <source>
        <dbReference type="ARBA" id="ARBA00023065"/>
    </source>
</evidence>
<keyword evidence="6" id="KW-0050">Antiport</keyword>
<evidence type="ECO:0000256" key="2">
    <source>
        <dbReference type="ARBA" id="ARBA00004651"/>
    </source>
</evidence>
<evidence type="ECO:0000256" key="11">
    <source>
        <dbReference type="ARBA" id="ARBA00023136"/>
    </source>
</evidence>
<dbReference type="Proteomes" id="UP000823922">
    <property type="component" value="Unassembled WGS sequence"/>
</dbReference>
<name>A0A9D2TSJ6_9FIRM</name>
<feature type="transmembrane region" description="Helical" evidence="13">
    <location>
        <begin position="358"/>
        <end position="378"/>
    </location>
</feature>
<dbReference type="GO" id="GO:0006811">
    <property type="term" value="P:monoatomic ion transport"/>
    <property type="evidence" value="ECO:0007669"/>
    <property type="project" value="UniProtKB-KW"/>
</dbReference>
<comment type="caution">
    <text evidence="14">The sequence shown here is derived from an EMBL/GenBank/DDBJ whole genome shotgun (WGS) entry which is preliminary data.</text>
</comment>
<comment type="similarity">
    <text evidence="3">Belongs to the multi antimicrobial extrusion (MATE) (TC 2.A.66.1) family.</text>
</comment>
<feature type="transmembrane region" description="Helical" evidence="13">
    <location>
        <begin position="419"/>
        <end position="440"/>
    </location>
</feature>
<feature type="transmembrane region" description="Helical" evidence="13">
    <location>
        <begin position="280"/>
        <end position="298"/>
    </location>
</feature>
<keyword evidence="5" id="KW-0813">Transport</keyword>